<comment type="cofactor">
    <cofactor evidence="1">
        <name>heme</name>
        <dbReference type="ChEBI" id="CHEBI:30413"/>
    </cofactor>
</comment>
<gene>
    <name evidence="9" type="ORF">ONB1V03_LOCUS19366</name>
</gene>
<dbReference type="InterPro" id="IPR001128">
    <property type="entry name" value="Cyt_P450"/>
</dbReference>
<reference evidence="9" key="1">
    <citation type="submission" date="2020-11" db="EMBL/GenBank/DDBJ databases">
        <authorList>
            <person name="Tran Van P."/>
        </authorList>
    </citation>
    <scope>NUCLEOTIDE SEQUENCE</scope>
</reference>
<evidence type="ECO:0000256" key="5">
    <source>
        <dbReference type="ARBA" id="ARBA00022824"/>
    </source>
</evidence>
<keyword evidence="4" id="KW-0479">Metal-binding</keyword>
<dbReference type="EMBL" id="CAJPVJ010029441">
    <property type="protein sequence ID" value="CAG2179943.1"/>
    <property type="molecule type" value="Genomic_DNA"/>
</dbReference>
<dbReference type="Gene3D" id="1.10.630.10">
    <property type="entry name" value="Cytochrome P450"/>
    <property type="match status" value="1"/>
</dbReference>
<dbReference type="OrthoDB" id="6515167at2759"/>
<keyword evidence="4" id="KW-0349">Heme</keyword>
<dbReference type="PRINTS" id="PR00385">
    <property type="entry name" value="P450"/>
</dbReference>
<comment type="subcellular location">
    <subcellularLocation>
        <location evidence="2">Endoplasmic reticulum membrane</location>
    </subcellularLocation>
</comment>
<evidence type="ECO:0000313" key="9">
    <source>
        <dbReference type="EMBL" id="CAD7662806.1"/>
    </source>
</evidence>
<evidence type="ECO:0000313" key="10">
    <source>
        <dbReference type="Proteomes" id="UP000728032"/>
    </source>
</evidence>
<dbReference type="PANTHER" id="PTHR24291:SF189">
    <property type="entry name" value="CYTOCHROME P450 4C3-RELATED"/>
    <property type="match status" value="1"/>
</dbReference>
<protein>
    <recommendedName>
        <fullName evidence="11">Cytochrome P450</fullName>
    </recommendedName>
</protein>
<name>A0A7R9QZ98_9ACAR</name>
<dbReference type="PANTHER" id="PTHR24291">
    <property type="entry name" value="CYTOCHROME P450 FAMILY 4"/>
    <property type="match status" value="1"/>
</dbReference>
<dbReference type="EMBL" id="OC944266">
    <property type="protein sequence ID" value="CAD7662806.1"/>
    <property type="molecule type" value="Genomic_DNA"/>
</dbReference>
<proteinExistence type="inferred from homology"/>
<evidence type="ECO:0008006" key="11">
    <source>
        <dbReference type="Google" id="ProtNLM"/>
    </source>
</evidence>
<comment type="similarity">
    <text evidence="3">Belongs to the cytochrome P450 family.</text>
</comment>
<keyword evidence="7" id="KW-0560">Oxidoreductase</keyword>
<sequence>METKPLDSLKDSDFFAGKKRLAFLDLLLHQHLVANTLTLEDLREEVDTFMFAGHDTTAQAISWTLYMLGLHPDIQTRVREEVDSIMDCHSDDEDCSLDDLKQLKYLECVLKEVQRLYPTAPFIGRELSEDTYI</sequence>
<keyword evidence="5" id="KW-0256">Endoplasmic reticulum</keyword>
<dbReference type="InterPro" id="IPR036396">
    <property type="entry name" value="Cyt_P450_sf"/>
</dbReference>
<organism evidence="9">
    <name type="scientific">Oppiella nova</name>
    <dbReference type="NCBI Taxonomy" id="334625"/>
    <lineage>
        <taxon>Eukaryota</taxon>
        <taxon>Metazoa</taxon>
        <taxon>Ecdysozoa</taxon>
        <taxon>Arthropoda</taxon>
        <taxon>Chelicerata</taxon>
        <taxon>Arachnida</taxon>
        <taxon>Acari</taxon>
        <taxon>Acariformes</taxon>
        <taxon>Sarcoptiformes</taxon>
        <taxon>Oribatida</taxon>
        <taxon>Brachypylina</taxon>
        <taxon>Oppioidea</taxon>
        <taxon>Oppiidae</taxon>
        <taxon>Oppiella</taxon>
    </lineage>
</organism>
<keyword evidence="7" id="KW-0503">Monooxygenase</keyword>
<evidence type="ECO:0000256" key="6">
    <source>
        <dbReference type="ARBA" id="ARBA00023004"/>
    </source>
</evidence>
<dbReference type="GO" id="GO:0004497">
    <property type="term" value="F:monooxygenase activity"/>
    <property type="evidence" value="ECO:0007669"/>
    <property type="project" value="UniProtKB-KW"/>
</dbReference>
<keyword evidence="6" id="KW-0408">Iron</keyword>
<dbReference type="PRINTS" id="PR00463">
    <property type="entry name" value="EP450I"/>
</dbReference>
<dbReference type="Proteomes" id="UP000728032">
    <property type="component" value="Unassembled WGS sequence"/>
</dbReference>
<dbReference type="GO" id="GO:0005789">
    <property type="term" value="C:endoplasmic reticulum membrane"/>
    <property type="evidence" value="ECO:0007669"/>
    <property type="project" value="UniProtKB-SubCell"/>
</dbReference>
<dbReference type="SUPFAM" id="SSF48264">
    <property type="entry name" value="Cytochrome P450"/>
    <property type="match status" value="1"/>
</dbReference>
<evidence type="ECO:0000256" key="8">
    <source>
        <dbReference type="ARBA" id="ARBA00023136"/>
    </source>
</evidence>
<dbReference type="GO" id="GO:0005506">
    <property type="term" value="F:iron ion binding"/>
    <property type="evidence" value="ECO:0007669"/>
    <property type="project" value="InterPro"/>
</dbReference>
<dbReference type="AlphaFoldDB" id="A0A7R9QZ98"/>
<keyword evidence="10" id="KW-1185">Reference proteome</keyword>
<evidence type="ECO:0000256" key="4">
    <source>
        <dbReference type="ARBA" id="ARBA00022617"/>
    </source>
</evidence>
<evidence type="ECO:0000256" key="2">
    <source>
        <dbReference type="ARBA" id="ARBA00004586"/>
    </source>
</evidence>
<dbReference type="InterPro" id="IPR002401">
    <property type="entry name" value="Cyt_P450_E_grp-I"/>
</dbReference>
<dbReference type="GO" id="GO:0020037">
    <property type="term" value="F:heme binding"/>
    <property type="evidence" value="ECO:0007669"/>
    <property type="project" value="InterPro"/>
</dbReference>
<dbReference type="Pfam" id="PF00067">
    <property type="entry name" value="p450"/>
    <property type="match status" value="1"/>
</dbReference>
<dbReference type="GO" id="GO:0016705">
    <property type="term" value="F:oxidoreductase activity, acting on paired donors, with incorporation or reduction of molecular oxygen"/>
    <property type="evidence" value="ECO:0007669"/>
    <property type="project" value="InterPro"/>
</dbReference>
<dbReference type="InterPro" id="IPR050196">
    <property type="entry name" value="Cytochrome_P450_Monoox"/>
</dbReference>
<evidence type="ECO:0000256" key="7">
    <source>
        <dbReference type="ARBA" id="ARBA00023033"/>
    </source>
</evidence>
<accession>A0A7R9QZ98</accession>
<evidence type="ECO:0000256" key="1">
    <source>
        <dbReference type="ARBA" id="ARBA00001971"/>
    </source>
</evidence>
<evidence type="ECO:0000256" key="3">
    <source>
        <dbReference type="ARBA" id="ARBA00010617"/>
    </source>
</evidence>
<feature type="non-terminal residue" evidence="9">
    <location>
        <position position="1"/>
    </location>
</feature>
<keyword evidence="8" id="KW-0472">Membrane</keyword>